<dbReference type="GO" id="GO:0006351">
    <property type="term" value="P:DNA-templated transcription"/>
    <property type="evidence" value="ECO:0007669"/>
    <property type="project" value="InterPro"/>
</dbReference>
<feature type="domain" description="DNA-directed RNA polymerase III subunit RPC3 winged-helix" evidence="8">
    <location>
        <begin position="620"/>
        <end position="696"/>
    </location>
</feature>
<protein>
    <recommendedName>
        <fullName evidence="5">DNA-directed RNA polymerase III subunit RPC3</fullName>
        <shortName evidence="5">RNA polymerase III subunit C3</shortName>
    </recommendedName>
</protein>
<dbReference type="Pfam" id="PF22536">
    <property type="entry name" value="WHD_POLR3C"/>
    <property type="match status" value="1"/>
</dbReference>
<dbReference type="PANTHER" id="PTHR12949">
    <property type="entry name" value="RNA POLYMERASE III DNA DIRECTED -RELATED"/>
    <property type="match status" value="1"/>
</dbReference>
<keyword evidence="4 5" id="KW-0539">Nucleus</keyword>
<keyword evidence="3 5" id="KW-0804">Transcription</keyword>
<dbReference type="InterPro" id="IPR039748">
    <property type="entry name" value="RPC3"/>
</dbReference>
<comment type="caution">
    <text evidence="9">The sequence shown here is derived from an EMBL/GenBank/DDBJ whole genome shotgun (WGS) entry which is preliminary data.</text>
</comment>
<evidence type="ECO:0000313" key="9">
    <source>
        <dbReference type="EMBL" id="RCN38344.1"/>
    </source>
</evidence>
<dbReference type="Proteomes" id="UP000252519">
    <property type="component" value="Unassembled WGS sequence"/>
</dbReference>
<dbReference type="Pfam" id="PF04000">
    <property type="entry name" value="Sas10_Utp3"/>
    <property type="match status" value="1"/>
</dbReference>
<sequence>MGDEENSTKFARVVRDCAKTSSVAVENVEKFLAALKNTGKELEGISLLDVKNREMISYMAELSLLMSHISCGKSISEHPAVFRASKHRTILERIRPIEQKMKSQIDRLTQGIHNGELKAPPRARPDQMEFDDDSESEEDEVGEEEEEKKTKKYVPPKMMAVRYEEEDNEKETKAVERAKRRALQSSLVQELRQQKRADGKYEADKERERFEEDHFVRLRMSKAEKKRERLQNRDNAIDDLFNFGNYMMRDESGEALSNNKKRKASRTGGPRGKKSRFDRKKSQKLKAKSKVLLEEHFGKTVSLVAAALLRESGPLPAIMFRLRGAVKLNAVWLKKILPIPDVRKSLAILNQHSVVDFKIDSTMRINYSIDRNAILAFSKAPRCCLIAKTLYGGLAEAICEELFSYGRLTCSDTIRKVALRLEQPLADVKEKFCRLAEAQFIAKCPQVVSTLKGCPQFETSYDPFIMPDVILQASSSCAEESRKRKAPSPEGDEGIYWRLNWLRFDRYIRDEMTLELLVPKGSSLERTSRSLTQTIRSLLKTNEVRAAPVATINSAPISLFDMMRCVKENELDIERPDVEKALRILVDESRGVVRKSGDSGGGLFVIDFERAIEQICQFHIESLIREQLESRAVRIFRLLQQRGHLEEDQIEKLTMMSGKETRELLYAMLEEGYISTKPIGRTNDFAPSRTFVLYYVDLPQTVRGLVEYTCKMLRNIIVRRSFEVKEHRQLTDRQVKMESIMETINADEALDEETKKQQMAEVEEMYLSSADRVTLERYRRAQTALNAAETECERALFAFRLFLEFSLRKC</sequence>
<keyword evidence="2 5" id="KW-0240">DNA-directed RNA polymerase</keyword>
<reference evidence="9 10" key="1">
    <citation type="submission" date="2014-10" db="EMBL/GenBank/DDBJ databases">
        <title>Draft genome of the hookworm Ancylostoma caninum.</title>
        <authorList>
            <person name="Mitreva M."/>
        </authorList>
    </citation>
    <scope>NUCLEOTIDE SEQUENCE [LARGE SCALE GENOMIC DNA]</scope>
    <source>
        <strain evidence="9 10">Baltimore</strain>
    </source>
</reference>
<dbReference type="InterPro" id="IPR036388">
    <property type="entry name" value="WH-like_DNA-bd_sf"/>
</dbReference>
<organism evidence="9 10">
    <name type="scientific">Ancylostoma caninum</name>
    <name type="common">Dog hookworm</name>
    <dbReference type="NCBI Taxonomy" id="29170"/>
    <lineage>
        <taxon>Eukaryota</taxon>
        <taxon>Metazoa</taxon>
        <taxon>Ecdysozoa</taxon>
        <taxon>Nematoda</taxon>
        <taxon>Chromadorea</taxon>
        <taxon>Rhabditida</taxon>
        <taxon>Rhabditina</taxon>
        <taxon>Rhabditomorpha</taxon>
        <taxon>Strongyloidea</taxon>
        <taxon>Ancylostomatidae</taxon>
        <taxon>Ancylostomatinae</taxon>
        <taxon>Ancylostoma</taxon>
    </lineage>
</organism>
<feature type="region of interest" description="Disordered" evidence="6">
    <location>
        <begin position="252"/>
        <end position="283"/>
    </location>
</feature>
<comment type="subunit">
    <text evidence="5">Component of the RNA polymerase III (Pol III) complex consisting of 17 subunits.</text>
</comment>
<evidence type="ECO:0000256" key="6">
    <source>
        <dbReference type="SAM" id="MobiDB-lite"/>
    </source>
</evidence>
<comment type="subcellular location">
    <subcellularLocation>
        <location evidence="1 5">Nucleus</location>
    </subcellularLocation>
</comment>
<dbReference type="STRING" id="29170.A0A368G1N6"/>
<name>A0A368G1N6_ANCCA</name>
<dbReference type="InterPro" id="IPR008806">
    <property type="entry name" value="RNA_pol_III_Rpc82_C"/>
</dbReference>
<dbReference type="FunFam" id="1.10.10.10:FF:000420">
    <property type="entry name" value="RNA polymerase III subunit, putative"/>
    <property type="match status" value="1"/>
</dbReference>
<proteinExistence type="inferred from homology"/>
<evidence type="ECO:0000256" key="4">
    <source>
        <dbReference type="ARBA" id="ARBA00023242"/>
    </source>
</evidence>
<dbReference type="Gene3D" id="1.10.10.10">
    <property type="entry name" value="Winged helix-like DNA-binding domain superfamily/Winged helix DNA-binding domain"/>
    <property type="match status" value="4"/>
</dbReference>
<gene>
    <name evidence="9" type="ORF">ANCCAN_15733</name>
</gene>
<evidence type="ECO:0000256" key="3">
    <source>
        <dbReference type="ARBA" id="ARBA00023163"/>
    </source>
</evidence>
<dbReference type="InterPro" id="IPR055207">
    <property type="entry name" value="POLR3C_WHD"/>
</dbReference>
<dbReference type="AlphaFoldDB" id="A0A368G1N6"/>
<feature type="domain" description="RNA polymerase III Rpc82 C -terminal" evidence="7">
    <location>
        <begin position="479"/>
        <end position="614"/>
    </location>
</feature>
<dbReference type="Gene3D" id="6.10.140.1450">
    <property type="match status" value="1"/>
</dbReference>
<accession>A0A368G1N6</accession>
<dbReference type="EMBL" id="JOJR01000407">
    <property type="protein sequence ID" value="RCN38344.1"/>
    <property type="molecule type" value="Genomic_DNA"/>
</dbReference>
<evidence type="ECO:0000256" key="1">
    <source>
        <dbReference type="ARBA" id="ARBA00004123"/>
    </source>
</evidence>
<keyword evidence="10" id="KW-1185">Reference proteome</keyword>
<dbReference type="GO" id="GO:0005666">
    <property type="term" value="C:RNA polymerase III complex"/>
    <property type="evidence" value="ECO:0007669"/>
    <property type="project" value="UniProtKB-UniRule"/>
</dbReference>
<evidence type="ECO:0000259" key="7">
    <source>
        <dbReference type="Pfam" id="PF05645"/>
    </source>
</evidence>
<evidence type="ECO:0000313" key="10">
    <source>
        <dbReference type="Proteomes" id="UP000252519"/>
    </source>
</evidence>
<dbReference type="InterPro" id="IPR007146">
    <property type="entry name" value="Sas10/Utp3/C1D"/>
</dbReference>
<feature type="compositionally biased region" description="Basic residues" evidence="6">
    <location>
        <begin position="259"/>
        <end position="283"/>
    </location>
</feature>
<dbReference type="Pfam" id="PF05645">
    <property type="entry name" value="RNA_pol_Rpc82"/>
    <property type="match status" value="1"/>
</dbReference>
<dbReference type="GO" id="GO:0003697">
    <property type="term" value="F:single-stranded DNA binding"/>
    <property type="evidence" value="ECO:0007669"/>
    <property type="project" value="UniProtKB-UniRule"/>
</dbReference>
<feature type="region of interest" description="Disordered" evidence="6">
    <location>
        <begin position="109"/>
        <end position="151"/>
    </location>
</feature>
<comment type="function">
    <text evidence="5">DNA-dependent RNA polymerase catalyzes the transcription of DNA into RNA using the four ribonucleoside triphosphates as substrates. Specific core component of RNA polymerase III which synthesizes small RNAs, such as 5S rRNA and tRNAs.</text>
</comment>
<comment type="similarity">
    <text evidence="5">Belongs to the eukaryotic RPC3/POLR3C RNA polymerase subunit family.</text>
</comment>
<dbReference type="PANTHER" id="PTHR12949:SF0">
    <property type="entry name" value="DNA-DIRECTED RNA POLYMERASE III SUBUNIT RPC3"/>
    <property type="match status" value="1"/>
</dbReference>
<dbReference type="OrthoDB" id="272392at2759"/>
<evidence type="ECO:0000256" key="2">
    <source>
        <dbReference type="ARBA" id="ARBA00022478"/>
    </source>
</evidence>
<feature type="compositionally biased region" description="Acidic residues" evidence="6">
    <location>
        <begin position="128"/>
        <end position="146"/>
    </location>
</feature>
<evidence type="ECO:0000259" key="8">
    <source>
        <dbReference type="Pfam" id="PF22536"/>
    </source>
</evidence>
<evidence type="ECO:0000256" key="5">
    <source>
        <dbReference type="RuleBase" id="RU367076"/>
    </source>
</evidence>